<sequence>MNSPAMQGLNLNAPGYVKNAKLVAWVADMAALCKPAQIHWCDGSDEEYTRLCQQLVAAGTFKKLNEAKRPNSYLACSDPTDVARVEDRTFICSEHKENAGPTNNWMAPAEMRATLAPLFDGCMRGRTMYVVPFSMGPLGSPIAHIGIELSDSPYVVVNMKIMTRMGRAVYDVLGVNGEFVPCVHSVGAPLEAGQKDVKWPCNKTKYIVHYPETREIWSYGSGYGGNALLGKKCFALRIASNMGRDQGWLAEHMLILGVTKPDGTKYHVAAAFPSACGKTNFSMLVPPKGFEGWKVTTIGDDIAWIKPQPDGSLRAINPEAGYFGVAPGTNFHTNPNCMASLDRNVIFTNVALTDDGDVWWEGMEKDSGSLPAHLIDWQGRDWTPAIARENAVDGKPRAAAHPNARFTVAATNNPALDPAWDDPKGVVIDAFIFGGRRSTTVPLVTEARTWVEGVYMAATMGSETTAAAAGQMGVVRRDPFAMLPFTGYNMADYFQHWLSLGARLAKSDAKIPAIYTTNWFRKGEDGKFVWPGYGENMRVLKWMIDRIEGTAPGSENVFGVSPAFEELNWTGLDFTAEQFKTVTSIDKAAWVAELKLHEELFQRLEHHLPKELQETKAAIERRLAA</sequence>
<proteinExistence type="inferred from homology"/>
<feature type="active site" evidence="11">
    <location>
        <position position="276"/>
    </location>
</feature>
<dbReference type="Pfam" id="PF00821">
    <property type="entry name" value="PEPCK_GTP"/>
    <property type="match status" value="1"/>
</dbReference>
<dbReference type="FunFam" id="3.40.449.10:FF:000005">
    <property type="entry name" value="Phosphoenolpyruvate carboxykinase [GTP]"/>
    <property type="match status" value="1"/>
</dbReference>
<dbReference type="GO" id="GO:0033993">
    <property type="term" value="P:response to lipid"/>
    <property type="evidence" value="ECO:0007669"/>
    <property type="project" value="TreeGrafter"/>
</dbReference>
<dbReference type="GO" id="GO:0030145">
    <property type="term" value="F:manganese ion binding"/>
    <property type="evidence" value="ECO:0007669"/>
    <property type="project" value="UniProtKB-UniRule"/>
</dbReference>
<keyword evidence="15" id="KW-1185">Reference proteome</keyword>
<reference evidence="14 15" key="1">
    <citation type="submission" date="2019-01" db="EMBL/GenBank/DDBJ databases">
        <title>Genomic insights into a novel species Rhodoferax sp.</title>
        <authorList>
            <person name="Jin L."/>
        </authorList>
    </citation>
    <scope>NUCLEOTIDE SEQUENCE [LARGE SCALE GENOMIC DNA]</scope>
    <source>
        <strain evidence="14 15">CHu59-6-5</strain>
    </source>
</reference>
<dbReference type="InterPro" id="IPR035077">
    <property type="entry name" value="PEP_carboxykinase_GTP_C"/>
</dbReference>
<dbReference type="InterPro" id="IPR035078">
    <property type="entry name" value="PEP_carboxykinase_GTP_N"/>
</dbReference>
<keyword evidence="6 11" id="KW-0547">Nucleotide-binding</keyword>
<protein>
    <recommendedName>
        <fullName evidence="11">Phosphoenolpyruvate carboxykinase [GTP]</fullName>
        <shortName evidence="11">PEP carboxykinase</shortName>
        <shortName evidence="11">PEPCK</shortName>
        <ecNumber evidence="11">4.1.1.32</ecNumber>
    </recommendedName>
    <alternativeName>
        <fullName evidence="11">GTP-dependent phosphoenolpyruvate carboxykinase</fullName>
        <shortName evidence="11">GTP-PEPCK</shortName>
    </alternativeName>
</protein>
<feature type="binding site" evidence="11">
    <location>
        <position position="274"/>
    </location>
    <ligand>
        <name>substrate</name>
    </ligand>
</feature>
<dbReference type="UniPathway" id="UPA00138"/>
<dbReference type="SUPFAM" id="SSF53795">
    <property type="entry name" value="PEP carboxykinase-like"/>
    <property type="match status" value="1"/>
</dbReference>
<dbReference type="OrthoDB" id="9758871at2"/>
<dbReference type="NCBIfam" id="NF003253">
    <property type="entry name" value="PRK04210.1"/>
    <property type="match status" value="1"/>
</dbReference>
<evidence type="ECO:0000259" key="13">
    <source>
        <dbReference type="Pfam" id="PF17297"/>
    </source>
</evidence>
<dbReference type="EC" id="4.1.1.32" evidence="11"/>
<evidence type="ECO:0000256" key="3">
    <source>
        <dbReference type="ARBA" id="ARBA00011245"/>
    </source>
</evidence>
<dbReference type="EMBL" id="CP035503">
    <property type="protein sequence ID" value="QDL39491.1"/>
    <property type="molecule type" value="Genomic_DNA"/>
</dbReference>
<comment type="pathway">
    <text evidence="1 11">Carbohydrate biosynthesis; gluconeogenesis.</text>
</comment>
<comment type="function">
    <text evidence="11">Catalyzes the conversion of oxaloacetate (OAA) to phosphoenolpyruvate (PEP), the rate-limiting step in the metabolic pathway that produces glucose from lactate and other precursors derived from the citric acid cycle.</text>
</comment>
<dbReference type="GO" id="GO:0019543">
    <property type="term" value="P:propionate catabolic process"/>
    <property type="evidence" value="ECO:0007669"/>
    <property type="project" value="TreeGrafter"/>
</dbReference>
<dbReference type="KEGG" id="rhf:EUB48_20790"/>
<dbReference type="GO" id="GO:0006094">
    <property type="term" value="P:gluconeogenesis"/>
    <property type="evidence" value="ECO:0007669"/>
    <property type="project" value="UniProtKB-UniRule"/>
</dbReference>
<keyword evidence="14" id="KW-0670">Pyruvate</keyword>
<dbReference type="CDD" id="cd00819">
    <property type="entry name" value="PEPCK_GTP"/>
    <property type="match status" value="1"/>
</dbReference>
<dbReference type="GO" id="GO:0046327">
    <property type="term" value="P:glycerol biosynthetic process from pyruvate"/>
    <property type="evidence" value="ECO:0007669"/>
    <property type="project" value="TreeGrafter"/>
</dbReference>
<dbReference type="GO" id="GO:0042594">
    <property type="term" value="P:response to starvation"/>
    <property type="evidence" value="ECO:0007669"/>
    <property type="project" value="TreeGrafter"/>
</dbReference>
<organism evidence="14 15">
    <name type="scientific">Rhodoferax sediminis</name>
    <dbReference type="NCBI Taxonomy" id="2509614"/>
    <lineage>
        <taxon>Bacteria</taxon>
        <taxon>Pseudomonadati</taxon>
        <taxon>Pseudomonadota</taxon>
        <taxon>Betaproteobacteria</taxon>
        <taxon>Burkholderiales</taxon>
        <taxon>Comamonadaceae</taxon>
        <taxon>Rhodoferax</taxon>
    </lineage>
</organism>
<evidence type="ECO:0000256" key="5">
    <source>
        <dbReference type="ARBA" id="ARBA00022723"/>
    </source>
</evidence>
<comment type="subcellular location">
    <subcellularLocation>
        <location evidence="11">Cytoplasm</location>
    </subcellularLocation>
</comment>
<keyword evidence="4 11" id="KW-0312">Gluconeogenesis</keyword>
<dbReference type="PROSITE" id="PS00505">
    <property type="entry name" value="PEPCK_GTP"/>
    <property type="match status" value="1"/>
</dbReference>
<evidence type="ECO:0000256" key="1">
    <source>
        <dbReference type="ARBA" id="ARBA00004742"/>
    </source>
</evidence>
<dbReference type="InterPro" id="IPR008209">
    <property type="entry name" value="PEP_carboxykinase_GTP"/>
</dbReference>
<dbReference type="PANTHER" id="PTHR11561:SF0">
    <property type="entry name" value="PHOSPHOENOLPYRUVATE CARBOXYKINASE [GTP]-RELATED"/>
    <property type="match status" value="1"/>
</dbReference>
<dbReference type="PIRSF" id="PIRSF001348">
    <property type="entry name" value="PEP_carboxykinase_GTP"/>
    <property type="match status" value="1"/>
</dbReference>
<comment type="catalytic activity">
    <reaction evidence="11">
        <text>oxaloacetate + GTP = phosphoenolpyruvate + GDP + CO2</text>
        <dbReference type="Rhea" id="RHEA:10388"/>
        <dbReference type="ChEBI" id="CHEBI:16452"/>
        <dbReference type="ChEBI" id="CHEBI:16526"/>
        <dbReference type="ChEBI" id="CHEBI:37565"/>
        <dbReference type="ChEBI" id="CHEBI:58189"/>
        <dbReference type="ChEBI" id="CHEBI:58702"/>
        <dbReference type="EC" id="4.1.1.32"/>
    </reaction>
</comment>
<dbReference type="AlphaFoldDB" id="A0A515DGE8"/>
<keyword evidence="8 11" id="KW-0342">GTP-binding</keyword>
<feature type="binding site" evidence="11">
    <location>
        <position position="301"/>
    </location>
    <ligand>
        <name>Mn(2+)</name>
        <dbReference type="ChEBI" id="CHEBI:29035"/>
    </ligand>
</feature>
<comment type="similarity">
    <text evidence="2 11">Belongs to the phosphoenolpyruvate carboxykinase [GTP] family.</text>
</comment>
<dbReference type="Gene3D" id="3.90.228.20">
    <property type="match status" value="1"/>
</dbReference>
<dbReference type="GO" id="GO:0005829">
    <property type="term" value="C:cytosol"/>
    <property type="evidence" value="ECO:0007669"/>
    <property type="project" value="TreeGrafter"/>
</dbReference>
<dbReference type="Gene3D" id="2.170.8.10">
    <property type="entry name" value="Phosphoenolpyruvate Carboxykinase, domain 2"/>
    <property type="match status" value="1"/>
</dbReference>
<dbReference type="InterPro" id="IPR008210">
    <property type="entry name" value="PEP_carboxykinase_N"/>
</dbReference>
<feature type="binding site" evidence="11">
    <location>
        <position position="84"/>
    </location>
    <ligand>
        <name>substrate</name>
    </ligand>
</feature>
<dbReference type="GO" id="GO:0004613">
    <property type="term" value="F:phosphoenolpyruvate carboxykinase (GTP) activity"/>
    <property type="evidence" value="ECO:0007669"/>
    <property type="project" value="UniProtKB-UniRule"/>
</dbReference>
<feature type="binding site" evidence="11">
    <location>
        <position position="232"/>
    </location>
    <ligand>
        <name>Mn(2+)</name>
        <dbReference type="ChEBI" id="CHEBI:29035"/>
    </ligand>
</feature>
<keyword evidence="11" id="KW-0963">Cytoplasm</keyword>
<dbReference type="InterPro" id="IPR013035">
    <property type="entry name" value="PEP_carboxykinase_C"/>
</dbReference>
<evidence type="ECO:0000256" key="9">
    <source>
        <dbReference type="ARBA" id="ARBA00023211"/>
    </source>
</evidence>
<feature type="binding site" evidence="11">
    <location>
        <begin position="533"/>
        <end position="536"/>
    </location>
    <ligand>
        <name>GTP</name>
        <dbReference type="ChEBI" id="CHEBI:37565"/>
    </ligand>
</feature>
<evidence type="ECO:0000313" key="14">
    <source>
        <dbReference type="EMBL" id="QDL39491.1"/>
    </source>
</evidence>
<dbReference type="GO" id="GO:0016301">
    <property type="term" value="F:kinase activity"/>
    <property type="evidence" value="ECO:0007669"/>
    <property type="project" value="UniProtKB-KW"/>
</dbReference>
<dbReference type="GO" id="GO:0006107">
    <property type="term" value="P:oxaloacetate metabolic process"/>
    <property type="evidence" value="ECO:0007669"/>
    <property type="project" value="TreeGrafter"/>
</dbReference>
<accession>A0A515DGE8</accession>
<evidence type="ECO:0000256" key="7">
    <source>
        <dbReference type="ARBA" id="ARBA00022793"/>
    </source>
</evidence>
<feature type="binding site" evidence="11">
    <location>
        <position position="252"/>
    </location>
    <ligand>
        <name>Mn(2+)</name>
        <dbReference type="ChEBI" id="CHEBI:29035"/>
    </ligand>
</feature>
<feature type="binding site" evidence="11">
    <location>
        <position position="436"/>
    </location>
    <ligand>
        <name>GTP</name>
        <dbReference type="ChEBI" id="CHEBI:37565"/>
    </ligand>
</feature>
<dbReference type="RefSeq" id="WP_142820955.1">
    <property type="nucleotide sequence ID" value="NZ_CP035503.1"/>
</dbReference>
<dbReference type="PANTHER" id="PTHR11561">
    <property type="entry name" value="PHOSPHOENOLPYRUVATE CARBOXYKINASE"/>
    <property type="match status" value="1"/>
</dbReference>
<dbReference type="GO" id="GO:0071333">
    <property type="term" value="P:cellular response to glucose stimulus"/>
    <property type="evidence" value="ECO:0007669"/>
    <property type="project" value="TreeGrafter"/>
</dbReference>
<keyword evidence="7 11" id="KW-0210">Decarboxylase</keyword>
<dbReference type="Pfam" id="PF17297">
    <property type="entry name" value="PEPCK_N"/>
    <property type="match status" value="1"/>
</dbReference>
<keyword evidence="14" id="KW-0418">Kinase</keyword>
<feature type="domain" description="Phosphoenolpyruvate carboxykinase C-terminal P-loop" evidence="12">
    <location>
        <begin position="248"/>
        <end position="621"/>
    </location>
</feature>
<keyword evidence="10 11" id="KW-0456">Lyase</keyword>
<dbReference type="Gene3D" id="3.40.449.10">
    <property type="entry name" value="Phosphoenolpyruvate Carboxykinase, domain 1"/>
    <property type="match status" value="1"/>
</dbReference>
<feature type="binding site" evidence="11">
    <location>
        <begin position="403"/>
        <end position="405"/>
    </location>
    <ligand>
        <name>substrate</name>
    </ligand>
</feature>
<keyword evidence="9 11" id="KW-0464">Manganese</keyword>
<dbReference type="GO" id="GO:0005525">
    <property type="term" value="F:GTP binding"/>
    <property type="evidence" value="ECO:0007669"/>
    <property type="project" value="UniProtKB-UniRule"/>
</dbReference>
<evidence type="ECO:0000256" key="4">
    <source>
        <dbReference type="ARBA" id="ARBA00022432"/>
    </source>
</evidence>
<feature type="binding site" evidence="11">
    <location>
        <begin position="275"/>
        <end position="280"/>
    </location>
    <ligand>
        <name>GTP</name>
        <dbReference type="ChEBI" id="CHEBI:37565"/>
    </ligand>
</feature>
<evidence type="ECO:0000256" key="6">
    <source>
        <dbReference type="ARBA" id="ARBA00022741"/>
    </source>
</evidence>
<comment type="subunit">
    <text evidence="3 11">Monomer.</text>
</comment>
<evidence type="ECO:0000256" key="11">
    <source>
        <dbReference type="HAMAP-Rule" id="MF_00452"/>
    </source>
</evidence>
<feature type="domain" description="Phosphoenolpyruvate carboxykinase GTP-utilising N-terminal" evidence="13">
    <location>
        <begin position="25"/>
        <end position="244"/>
    </location>
</feature>
<name>A0A515DGE8_9BURK</name>
<dbReference type="HAMAP" id="MF_00452">
    <property type="entry name" value="PEPCK_GTP"/>
    <property type="match status" value="1"/>
</dbReference>
<dbReference type="Proteomes" id="UP000316798">
    <property type="component" value="Chromosome"/>
</dbReference>
<dbReference type="SUPFAM" id="SSF68923">
    <property type="entry name" value="PEP carboxykinase N-terminal domain"/>
    <property type="match status" value="1"/>
</dbReference>
<evidence type="ECO:0000259" key="12">
    <source>
        <dbReference type="Pfam" id="PF00821"/>
    </source>
</evidence>
<feature type="binding site" evidence="11">
    <location>
        <begin position="223"/>
        <end position="225"/>
    </location>
    <ligand>
        <name>substrate</name>
    </ligand>
</feature>
<keyword evidence="5 11" id="KW-0479">Metal-binding</keyword>
<dbReference type="InterPro" id="IPR018091">
    <property type="entry name" value="PEP_carboxykin_GTP_CS"/>
</dbReference>
<evidence type="ECO:0000256" key="10">
    <source>
        <dbReference type="ARBA" id="ARBA00023239"/>
    </source>
</evidence>
<keyword evidence="14" id="KW-0808">Transferase</keyword>
<comment type="cofactor">
    <cofactor evidence="11">
        <name>Mn(2+)</name>
        <dbReference type="ChEBI" id="CHEBI:29035"/>
    </cofactor>
    <text evidence="11">Binds 1 Mn(2+) ion per subunit.</text>
</comment>
<evidence type="ECO:0000256" key="8">
    <source>
        <dbReference type="ARBA" id="ARBA00023134"/>
    </source>
</evidence>
<evidence type="ECO:0000313" key="15">
    <source>
        <dbReference type="Proteomes" id="UP000316798"/>
    </source>
</evidence>
<feature type="binding site" evidence="11">
    <location>
        <position position="405"/>
    </location>
    <ligand>
        <name>GTP</name>
        <dbReference type="ChEBI" id="CHEBI:37565"/>
    </ligand>
</feature>
<evidence type="ECO:0000256" key="2">
    <source>
        <dbReference type="ARBA" id="ARBA00005796"/>
    </source>
</evidence>
<gene>
    <name evidence="11" type="primary">pckG</name>
    <name evidence="14" type="ORF">EUB48_20790</name>
</gene>